<accession>A0A9D4LGQ5</accession>
<keyword evidence="3" id="KW-1185">Reference proteome</keyword>
<name>A0A9D4LGQ5_DREPO</name>
<dbReference type="Proteomes" id="UP000828390">
    <property type="component" value="Unassembled WGS sequence"/>
</dbReference>
<dbReference type="SUPFAM" id="SSF46966">
    <property type="entry name" value="Spectrin repeat"/>
    <property type="match status" value="1"/>
</dbReference>
<dbReference type="AlphaFoldDB" id="A0A9D4LGQ5"/>
<evidence type="ECO:0000256" key="1">
    <source>
        <dbReference type="SAM" id="Coils"/>
    </source>
</evidence>
<keyword evidence="1" id="KW-0175">Coiled coil</keyword>
<evidence type="ECO:0000313" key="2">
    <source>
        <dbReference type="EMBL" id="KAH3857022.1"/>
    </source>
</evidence>
<reference evidence="2" key="1">
    <citation type="journal article" date="2019" name="bioRxiv">
        <title>The Genome of the Zebra Mussel, Dreissena polymorpha: A Resource for Invasive Species Research.</title>
        <authorList>
            <person name="McCartney M.A."/>
            <person name="Auch B."/>
            <person name="Kono T."/>
            <person name="Mallez S."/>
            <person name="Zhang Y."/>
            <person name="Obille A."/>
            <person name="Becker A."/>
            <person name="Abrahante J.E."/>
            <person name="Garbe J."/>
            <person name="Badalamenti J.P."/>
            <person name="Herman A."/>
            <person name="Mangelson H."/>
            <person name="Liachko I."/>
            <person name="Sullivan S."/>
            <person name="Sone E.D."/>
            <person name="Koren S."/>
            <person name="Silverstein K.A.T."/>
            <person name="Beckman K.B."/>
            <person name="Gohl D.M."/>
        </authorList>
    </citation>
    <scope>NUCLEOTIDE SEQUENCE</scope>
    <source>
        <strain evidence="2">Duluth1</strain>
        <tissue evidence="2">Whole animal</tissue>
    </source>
</reference>
<evidence type="ECO:0000313" key="3">
    <source>
        <dbReference type="Proteomes" id="UP000828390"/>
    </source>
</evidence>
<protein>
    <submittedName>
        <fullName evidence="2">Uncharacterized protein</fullName>
    </submittedName>
</protein>
<organism evidence="2 3">
    <name type="scientific">Dreissena polymorpha</name>
    <name type="common">Zebra mussel</name>
    <name type="synonym">Mytilus polymorpha</name>
    <dbReference type="NCBI Taxonomy" id="45954"/>
    <lineage>
        <taxon>Eukaryota</taxon>
        <taxon>Metazoa</taxon>
        <taxon>Spiralia</taxon>
        <taxon>Lophotrochozoa</taxon>
        <taxon>Mollusca</taxon>
        <taxon>Bivalvia</taxon>
        <taxon>Autobranchia</taxon>
        <taxon>Heteroconchia</taxon>
        <taxon>Euheterodonta</taxon>
        <taxon>Imparidentia</taxon>
        <taxon>Neoheterodontei</taxon>
        <taxon>Myida</taxon>
        <taxon>Dreissenoidea</taxon>
        <taxon>Dreissenidae</taxon>
        <taxon>Dreissena</taxon>
    </lineage>
</organism>
<dbReference type="Pfam" id="PF00435">
    <property type="entry name" value="Spectrin"/>
    <property type="match status" value="1"/>
</dbReference>
<feature type="coiled-coil region" evidence="1">
    <location>
        <begin position="27"/>
        <end position="54"/>
    </location>
</feature>
<comment type="caution">
    <text evidence="2">The sequence shown here is derived from an EMBL/GenBank/DDBJ whole genome shotgun (WGS) entry which is preliminary data.</text>
</comment>
<dbReference type="Gene3D" id="1.20.58.60">
    <property type="match status" value="1"/>
</dbReference>
<reference evidence="2" key="2">
    <citation type="submission" date="2020-11" db="EMBL/GenBank/DDBJ databases">
        <authorList>
            <person name="McCartney M.A."/>
            <person name="Auch B."/>
            <person name="Kono T."/>
            <person name="Mallez S."/>
            <person name="Becker A."/>
            <person name="Gohl D.M."/>
            <person name="Silverstein K.A.T."/>
            <person name="Koren S."/>
            <person name="Bechman K.B."/>
            <person name="Herman A."/>
            <person name="Abrahante J.E."/>
            <person name="Garbe J."/>
        </authorList>
    </citation>
    <scope>NUCLEOTIDE SEQUENCE</scope>
    <source>
        <strain evidence="2">Duluth1</strain>
        <tissue evidence="2">Whole animal</tissue>
    </source>
</reference>
<dbReference type="EMBL" id="JAIWYP010000003">
    <property type="protein sequence ID" value="KAH3857022.1"/>
    <property type="molecule type" value="Genomic_DNA"/>
</dbReference>
<dbReference type="InterPro" id="IPR002017">
    <property type="entry name" value="Spectrin_repeat"/>
</dbReference>
<gene>
    <name evidence="2" type="ORF">DPMN_099619</name>
</gene>
<proteinExistence type="predicted"/>
<sequence length="60" mass="6675">MHDTLRLVSSDDVGRDEASVQSLLKKHKDVTDDLKNYQSVIEALHEQAANLGEQVGREGQ</sequence>